<evidence type="ECO:0000259" key="1">
    <source>
        <dbReference type="PROSITE" id="PS51186"/>
    </source>
</evidence>
<keyword evidence="2" id="KW-0808">Transferase</keyword>
<gene>
    <name evidence="2" type="ORF">EUU23_01330</name>
</gene>
<dbReference type="Pfam" id="PF00583">
    <property type="entry name" value="Acetyltransf_1"/>
    <property type="match status" value="1"/>
</dbReference>
<dbReference type="SUPFAM" id="SSF55729">
    <property type="entry name" value="Acyl-CoA N-acyltransferases (Nat)"/>
    <property type="match status" value="1"/>
</dbReference>
<feature type="domain" description="N-acetyltransferase" evidence="1">
    <location>
        <begin position="4"/>
        <end position="197"/>
    </location>
</feature>
<dbReference type="InterPro" id="IPR000182">
    <property type="entry name" value="GNAT_dom"/>
</dbReference>
<evidence type="ECO:0000313" key="3">
    <source>
        <dbReference type="Proteomes" id="UP000471147"/>
    </source>
</evidence>
<dbReference type="PANTHER" id="PTHR42791:SF1">
    <property type="entry name" value="N-ACETYLTRANSFERASE DOMAIN-CONTAINING PROTEIN"/>
    <property type="match status" value="1"/>
</dbReference>
<name>A0A6I4LSE3_9SPHN</name>
<dbReference type="PROSITE" id="PS51186">
    <property type="entry name" value="GNAT"/>
    <property type="match status" value="1"/>
</dbReference>
<dbReference type="RefSeq" id="WP_160352340.1">
    <property type="nucleotide sequence ID" value="NZ_SDWJ01000001.1"/>
</dbReference>
<evidence type="ECO:0000313" key="2">
    <source>
        <dbReference type="EMBL" id="MVZ96342.1"/>
    </source>
</evidence>
<organism evidence="2 3">
    <name type="scientific">Sphingorhabdus profundilacus</name>
    <dbReference type="NCBI Taxonomy" id="2509718"/>
    <lineage>
        <taxon>Bacteria</taxon>
        <taxon>Pseudomonadati</taxon>
        <taxon>Pseudomonadota</taxon>
        <taxon>Alphaproteobacteria</taxon>
        <taxon>Sphingomonadales</taxon>
        <taxon>Sphingomonadaceae</taxon>
        <taxon>Sphingorhabdus</taxon>
    </lineage>
</organism>
<protein>
    <submittedName>
        <fullName evidence="2">GNAT family N-acetyltransferase</fullName>
    </submittedName>
</protein>
<dbReference type="PANTHER" id="PTHR42791">
    <property type="entry name" value="GNAT FAMILY ACETYLTRANSFERASE"/>
    <property type="match status" value="1"/>
</dbReference>
<dbReference type="Proteomes" id="UP000471147">
    <property type="component" value="Unassembled WGS sequence"/>
</dbReference>
<sequence length="200" mass="22660">MSNSRARLLAPTDNLEIAETLARAFQTETGWSYVIPDPKLRAERLAGAFHLFLQDEHRKGAVFGTDGIEAVTLWRGPGQAHDSMWDRARLIIPFIQRLRFSIFRGLEVADLIEKHLPKEPVWYLHYAGCDPVHQGKGFGGAAIRAGLERADEDGLPAYLETADEHNVALYQSFGFQVKHMWQVPEGPQFWGMQRPGKTRH</sequence>
<dbReference type="OrthoDB" id="7057833at2"/>
<accession>A0A6I4LSE3</accession>
<proteinExistence type="predicted"/>
<dbReference type="InterPro" id="IPR052523">
    <property type="entry name" value="Trichothecene_AcTrans"/>
</dbReference>
<reference evidence="2 3" key="1">
    <citation type="submission" date="2019-01" db="EMBL/GenBank/DDBJ databases">
        <title>Sphingorhabdus lacus sp.nov., isolated from an oligotrophic freshwater lake.</title>
        <authorList>
            <person name="Park M."/>
        </authorList>
    </citation>
    <scope>NUCLEOTIDE SEQUENCE [LARGE SCALE GENOMIC DNA]</scope>
    <source>
        <strain evidence="2 3">IMCC26285</strain>
    </source>
</reference>
<dbReference type="AlphaFoldDB" id="A0A6I4LSE3"/>
<dbReference type="Gene3D" id="3.40.630.30">
    <property type="match status" value="1"/>
</dbReference>
<keyword evidence="3" id="KW-1185">Reference proteome</keyword>
<dbReference type="GO" id="GO:0016747">
    <property type="term" value="F:acyltransferase activity, transferring groups other than amino-acyl groups"/>
    <property type="evidence" value="ECO:0007669"/>
    <property type="project" value="InterPro"/>
</dbReference>
<comment type="caution">
    <text evidence="2">The sequence shown here is derived from an EMBL/GenBank/DDBJ whole genome shotgun (WGS) entry which is preliminary data.</text>
</comment>
<dbReference type="EMBL" id="SDWJ01000001">
    <property type="protein sequence ID" value="MVZ96342.1"/>
    <property type="molecule type" value="Genomic_DNA"/>
</dbReference>
<dbReference type="InterPro" id="IPR016181">
    <property type="entry name" value="Acyl_CoA_acyltransferase"/>
</dbReference>